<organism evidence="2 3">
    <name type="scientific">Salinibacter ruber (strain DSM 13855 / M31)</name>
    <dbReference type="NCBI Taxonomy" id="309807"/>
    <lineage>
        <taxon>Bacteria</taxon>
        <taxon>Pseudomonadati</taxon>
        <taxon>Rhodothermota</taxon>
        <taxon>Rhodothermia</taxon>
        <taxon>Rhodothermales</taxon>
        <taxon>Salinibacteraceae</taxon>
        <taxon>Salinibacter</taxon>
    </lineage>
</organism>
<protein>
    <submittedName>
        <fullName evidence="2">Tat (Twin-arginine translocation) pathway signal sequence domain protein</fullName>
    </submittedName>
</protein>
<dbReference type="Proteomes" id="UP000008674">
    <property type="component" value="Chromosome"/>
</dbReference>
<evidence type="ECO:0000256" key="1">
    <source>
        <dbReference type="SAM" id="MobiDB-lite"/>
    </source>
</evidence>
<feature type="region of interest" description="Disordered" evidence="1">
    <location>
        <begin position="83"/>
        <end position="104"/>
    </location>
</feature>
<name>Q2RZK5_SALRD</name>
<feature type="region of interest" description="Disordered" evidence="1">
    <location>
        <begin position="1"/>
        <end position="58"/>
    </location>
</feature>
<dbReference type="InterPro" id="IPR027056">
    <property type="entry name" value="Gluconate_2DH_su3"/>
</dbReference>
<proteinExistence type="predicted"/>
<dbReference type="eggNOG" id="ENOG502Z7MB">
    <property type="taxonomic scope" value="Bacteria"/>
</dbReference>
<dbReference type="Pfam" id="PF13618">
    <property type="entry name" value="Gluconate_2-dh3"/>
    <property type="match status" value="1"/>
</dbReference>
<dbReference type="PATRIC" id="fig|309807.25.peg.2635"/>
<dbReference type="KEGG" id="sru:SRU_2528"/>
<dbReference type="AlphaFoldDB" id="Q2RZK5"/>
<evidence type="ECO:0000313" key="2">
    <source>
        <dbReference type="EMBL" id="ABC43599.1"/>
    </source>
</evidence>
<dbReference type="STRING" id="309807.SRU_2528"/>
<dbReference type="EMBL" id="CP000159">
    <property type="protein sequence ID" value="ABC43599.1"/>
    <property type="molecule type" value="Genomic_DNA"/>
</dbReference>
<gene>
    <name evidence="2" type="ordered locus">SRU_2528</name>
</gene>
<evidence type="ECO:0000313" key="3">
    <source>
        <dbReference type="Proteomes" id="UP000008674"/>
    </source>
</evidence>
<dbReference type="OrthoDB" id="129242at2"/>
<sequence length="262" mass="28731">MPSRCAPPSTSSTSATRATSEPPASPRGRARPPRALHPEHSCPHVVSSPPPPTSMSDLNRRDALKMLGLMAAAPTFSVACSSEDVQRAREQQAEQAPTRPAPQDYDRQLLTDHEFETVRVLTDWIIPADDRSGSATDAGVPEFIDHILTDEALPDREEQQAAFRGGLAWIDYTCLDRHGTPFVECTEAQQQGLLDDIAWPEAAAPEMQPGVEFFNSLRDLTASGFFSSKMGMEDLQYQGNQFVAEWTGCPDEVLRHIGLETA</sequence>
<dbReference type="HOGENOM" id="CLU_092798_0_0_10"/>
<accession>Q2RZK5</accession>
<reference evidence="2 3" key="1">
    <citation type="journal article" date="2005" name="Proc. Natl. Acad. Sci. U.S.A.">
        <title>The genome of Salinibacter ruber: convergence and gene exchange among hyperhalophilic bacteria and archaea.</title>
        <authorList>
            <person name="Mongodin E.F."/>
            <person name="Nelson K.E."/>
            <person name="Daugherty S."/>
            <person name="Deboy R.T."/>
            <person name="Wister J."/>
            <person name="Khouri H."/>
            <person name="Weidman J."/>
            <person name="Walsh D.A."/>
            <person name="Papke R.T."/>
            <person name="Sanchez Perez G."/>
            <person name="Sharma A.K."/>
            <person name="Nesbo C.L."/>
            <person name="MacLeod D."/>
            <person name="Bapteste E."/>
            <person name="Doolittle W.F."/>
            <person name="Charlebois R.L."/>
            <person name="Legault B."/>
            <person name="Rodriguez-Valera F."/>
        </authorList>
    </citation>
    <scope>NUCLEOTIDE SEQUENCE [LARGE SCALE GENOMIC DNA]</scope>
    <source>
        <strain evidence="3">DSM 13855 / CECT 5946 / M31</strain>
    </source>
</reference>
<dbReference type="EnsemblBacteria" id="ABC43599">
    <property type="protein sequence ID" value="ABC43599"/>
    <property type="gene ID" value="SRU_2528"/>
</dbReference>
<keyword evidence="3" id="KW-1185">Reference proteome</keyword>
<feature type="compositionally biased region" description="Low complexity" evidence="1">
    <location>
        <begin position="1"/>
        <end position="22"/>
    </location>
</feature>